<dbReference type="GO" id="GO:0008320">
    <property type="term" value="F:protein transmembrane transporter activity"/>
    <property type="evidence" value="ECO:0007669"/>
    <property type="project" value="UniProtKB-UniRule"/>
</dbReference>
<protein>
    <recommendedName>
        <fullName evidence="9">Sec-independent protein translocase protein TatB</fullName>
    </recommendedName>
</protein>
<organism evidence="12 13">
    <name type="scientific">Agaricicola taiwanensis</name>
    <dbReference type="NCBI Taxonomy" id="591372"/>
    <lineage>
        <taxon>Bacteria</taxon>
        <taxon>Pseudomonadati</taxon>
        <taxon>Pseudomonadota</taxon>
        <taxon>Alphaproteobacteria</taxon>
        <taxon>Rhodobacterales</taxon>
        <taxon>Paracoccaceae</taxon>
        <taxon>Agaricicola</taxon>
    </lineage>
</organism>
<keyword evidence="4 9" id="KW-0812">Transmembrane</keyword>
<keyword evidence="7 9" id="KW-0811">Translocation</keyword>
<dbReference type="Gene3D" id="1.20.5.3310">
    <property type="match status" value="1"/>
</dbReference>
<evidence type="ECO:0000256" key="3">
    <source>
        <dbReference type="ARBA" id="ARBA00022475"/>
    </source>
</evidence>
<dbReference type="PRINTS" id="PR01506">
    <property type="entry name" value="TATBPROTEIN"/>
</dbReference>
<dbReference type="NCBIfam" id="TIGR01410">
    <property type="entry name" value="tatB"/>
    <property type="match status" value="1"/>
</dbReference>
<dbReference type="InterPro" id="IPR003369">
    <property type="entry name" value="TatA/B/E"/>
</dbReference>
<evidence type="ECO:0000313" key="13">
    <source>
        <dbReference type="Proteomes" id="UP000602745"/>
    </source>
</evidence>
<dbReference type="PANTHER" id="PTHR33162">
    <property type="entry name" value="SEC-INDEPENDENT PROTEIN TRANSLOCASE PROTEIN TATA, CHLOROPLASTIC"/>
    <property type="match status" value="1"/>
</dbReference>
<dbReference type="HAMAP" id="MF_00237">
    <property type="entry name" value="TatB"/>
    <property type="match status" value="1"/>
</dbReference>
<dbReference type="RefSeq" id="WP_188409882.1">
    <property type="nucleotide sequence ID" value="NZ_BMCP01000002.1"/>
</dbReference>
<keyword evidence="6 9" id="KW-1133">Transmembrane helix</keyword>
<evidence type="ECO:0000256" key="4">
    <source>
        <dbReference type="ARBA" id="ARBA00022692"/>
    </source>
</evidence>
<comment type="function">
    <text evidence="9">Part of the twin-arginine translocation (Tat) system that transports large folded proteins containing a characteristic twin-arginine motif in their signal peptide across membranes. Together with TatC, TatB is part of a receptor directly interacting with Tat signal peptides. TatB may form an oligomeric binding site that transiently accommodates folded Tat precursor proteins before their translocation.</text>
</comment>
<keyword evidence="8 9" id="KW-0472">Membrane</keyword>
<name>A0A8J2YIV7_9RHOB</name>
<evidence type="ECO:0000256" key="8">
    <source>
        <dbReference type="ARBA" id="ARBA00023136"/>
    </source>
</evidence>
<comment type="subcellular location">
    <subcellularLocation>
        <location evidence="9">Cell membrane</location>
        <topology evidence="9">Single-pass membrane protein</topology>
    </subcellularLocation>
    <subcellularLocation>
        <location evidence="1">Membrane</location>
        <topology evidence="1">Single-pass membrane protein</topology>
    </subcellularLocation>
</comment>
<dbReference type="InterPro" id="IPR018448">
    <property type="entry name" value="TatB"/>
</dbReference>
<dbReference type="Proteomes" id="UP000602745">
    <property type="component" value="Unassembled WGS sequence"/>
</dbReference>
<reference evidence="12" key="1">
    <citation type="journal article" date="2014" name="Int. J. Syst. Evol. Microbiol.">
        <title>Complete genome sequence of Corynebacterium casei LMG S-19264T (=DSM 44701T), isolated from a smear-ripened cheese.</title>
        <authorList>
            <consortium name="US DOE Joint Genome Institute (JGI-PGF)"/>
            <person name="Walter F."/>
            <person name="Albersmeier A."/>
            <person name="Kalinowski J."/>
            <person name="Ruckert C."/>
        </authorList>
    </citation>
    <scope>NUCLEOTIDE SEQUENCE</scope>
    <source>
        <strain evidence="12">CCM 7684</strain>
    </source>
</reference>
<comment type="subunit">
    <text evidence="9">The Tat system comprises two distinct complexes: a TatABC complex, containing multiple copies of TatA, TatB and TatC subunits, and a separate TatA complex, containing only TatA subunits. Substrates initially bind to the TatABC complex, which probably triggers association of the separate TatA complex to form the active translocon.</text>
</comment>
<evidence type="ECO:0000256" key="7">
    <source>
        <dbReference type="ARBA" id="ARBA00023010"/>
    </source>
</evidence>
<feature type="compositionally biased region" description="Basic residues" evidence="10">
    <location>
        <begin position="134"/>
        <end position="145"/>
    </location>
</feature>
<keyword evidence="3 9" id="KW-1003">Cell membrane</keyword>
<feature type="region of interest" description="Disordered" evidence="10">
    <location>
        <begin position="92"/>
        <end position="181"/>
    </location>
</feature>
<comment type="similarity">
    <text evidence="9">Belongs to the TatB family.</text>
</comment>
<comment type="caution">
    <text evidence="12">The sequence shown here is derived from an EMBL/GenBank/DDBJ whole genome shotgun (WGS) entry which is preliminary data.</text>
</comment>
<gene>
    <name evidence="9" type="primary">tatB</name>
    <name evidence="12" type="ORF">GCM10007276_23200</name>
</gene>
<evidence type="ECO:0000256" key="6">
    <source>
        <dbReference type="ARBA" id="ARBA00022989"/>
    </source>
</evidence>
<dbReference type="Pfam" id="PF02416">
    <property type="entry name" value="TatA_B_E"/>
    <property type="match status" value="1"/>
</dbReference>
<reference evidence="12" key="2">
    <citation type="submission" date="2020-09" db="EMBL/GenBank/DDBJ databases">
        <authorList>
            <person name="Sun Q."/>
            <person name="Sedlacek I."/>
        </authorList>
    </citation>
    <scope>NUCLEOTIDE SEQUENCE</scope>
    <source>
        <strain evidence="12">CCM 7684</strain>
    </source>
</reference>
<evidence type="ECO:0000256" key="5">
    <source>
        <dbReference type="ARBA" id="ARBA00022927"/>
    </source>
</evidence>
<accession>A0A8J2YIV7</accession>
<dbReference type="EMBL" id="BMCP01000002">
    <property type="protein sequence ID" value="GGE45374.1"/>
    <property type="molecule type" value="Genomic_DNA"/>
</dbReference>
<evidence type="ECO:0000256" key="9">
    <source>
        <dbReference type="HAMAP-Rule" id="MF_00237"/>
    </source>
</evidence>
<dbReference type="GO" id="GO:0033281">
    <property type="term" value="C:TAT protein transport complex"/>
    <property type="evidence" value="ECO:0007669"/>
    <property type="project" value="UniProtKB-UniRule"/>
</dbReference>
<proteinExistence type="inferred from homology"/>
<keyword evidence="5 9" id="KW-0653">Protein transport</keyword>
<evidence type="ECO:0000313" key="12">
    <source>
        <dbReference type="EMBL" id="GGE45374.1"/>
    </source>
</evidence>
<feature type="compositionally biased region" description="Low complexity" evidence="10">
    <location>
        <begin position="99"/>
        <end position="116"/>
    </location>
</feature>
<sequence length="181" mass="19633">MFDIGWSELLIVAVVAIVVVGPKDLPDMLRNLGRGMRAIRRMASEFQGQFNEALKEAELDGVRDEFNRFRSSASDLTRFQDIPSIARDEIKGAIEGTPKADGPDALPAALPEPQLPVMQEPKIDVTPAPEPTSKRRAGVRPKRKTKAPEAAVAAADELEPAPPKPVRKRAPKPKKPAGDAS</sequence>
<feature type="transmembrane region" description="Helical" evidence="11">
    <location>
        <begin position="6"/>
        <end position="25"/>
    </location>
</feature>
<evidence type="ECO:0000256" key="2">
    <source>
        <dbReference type="ARBA" id="ARBA00022448"/>
    </source>
</evidence>
<dbReference type="GO" id="GO:0043953">
    <property type="term" value="P:protein transport by the Tat complex"/>
    <property type="evidence" value="ECO:0007669"/>
    <property type="project" value="UniProtKB-UniRule"/>
</dbReference>
<dbReference type="PANTHER" id="PTHR33162:SF1">
    <property type="entry name" value="SEC-INDEPENDENT PROTEIN TRANSLOCASE PROTEIN TATA, CHLOROPLASTIC"/>
    <property type="match status" value="1"/>
</dbReference>
<feature type="compositionally biased region" description="Basic residues" evidence="10">
    <location>
        <begin position="165"/>
        <end position="175"/>
    </location>
</feature>
<evidence type="ECO:0000256" key="11">
    <source>
        <dbReference type="SAM" id="Phobius"/>
    </source>
</evidence>
<keyword evidence="13" id="KW-1185">Reference proteome</keyword>
<evidence type="ECO:0000256" key="1">
    <source>
        <dbReference type="ARBA" id="ARBA00004167"/>
    </source>
</evidence>
<evidence type="ECO:0000256" key="10">
    <source>
        <dbReference type="SAM" id="MobiDB-lite"/>
    </source>
</evidence>
<keyword evidence="2 9" id="KW-0813">Transport</keyword>
<dbReference type="AlphaFoldDB" id="A0A8J2YIV7"/>